<dbReference type="SUPFAM" id="SSF52540">
    <property type="entry name" value="P-loop containing nucleoside triphosphate hydrolases"/>
    <property type="match status" value="1"/>
</dbReference>
<dbReference type="EMBL" id="BAABDF010000007">
    <property type="protein sequence ID" value="GAA3874447.1"/>
    <property type="molecule type" value="Genomic_DNA"/>
</dbReference>
<evidence type="ECO:0000256" key="1">
    <source>
        <dbReference type="SAM" id="MobiDB-lite"/>
    </source>
</evidence>
<comment type="caution">
    <text evidence="2">The sequence shown here is derived from an EMBL/GenBank/DDBJ whole genome shotgun (WGS) entry which is preliminary data.</text>
</comment>
<gene>
    <name evidence="2" type="ORF">GCM10022404_25380</name>
</gene>
<evidence type="ECO:0000313" key="2">
    <source>
        <dbReference type="EMBL" id="GAA3874447.1"/>
    </source>
</evidence>
<feature type="region of interest" description="Disordered" evidence="1">
    <location>
        <begin position="145"/>
        <end position="166"/>
    </location>
</feature>
<protein>
    <recommendedName>
        <fullName evidence="4">AAA domain-containing protein</fullName>
    </recommendedName>
</protein>
<evidence type="ECO:0008006" key="4">
    <source>
        <dbReference type="Google" id="ProtNLM"/>
    </source>
</evidence>
<dbReference type="Pfam" id="PF13481">
    <property type="entry name" value="AAA_25"/>
    <property type="match status" value="1"/>
</dbReference>
<accession>A0ABP7KDZ9</accession>
<dbReference type="Gene3D" id="3.40.50.300">
    <property type="entry name" value="P-loop containing nucleotide triphosphate hydrolases"/>
    <property type="match status" value="1"/>
</dbReference>
<dbReference type="Proteomes" id="UP001399917">
    <property type="component" value="Unassembled WGS sequence"/>
</dbReference>
<evidence type="ECO:0000313" key="3">
    <source>
        <dbReference type="Proteomes" id="UP001399917"/>
    </source>
</evidence>
<organism evidence="2 3">
    <name type="scientific">Celeribacter arenosi</name>
    <dbReference type="NCBI Taxonomy" id="792649"/>
    <lineage>
        <taxon>Bacteria</taxon>
        <taxon>Pseudomonadati</taxon>
        <taxon>Pseudomonadota</taxon>
        <taxon>Alphaproteobacteria</taxon>
        <taxon>Rhodobacterales</taxon>
        <taxon>Roseobacteraceae</taxon>
        <taxon>Celeribacter</taxon>
    </lineage>
</organism>
<reference evidence="3" key="1">
    <citation type="journal article" date="2019" name="Int. J. Syst. Evol. Microbiol.">
        <title>The Global Catalogue of Microorganisms (GCM) 10K type strain sequencing project: providing services to taxonomists for standard genome sequencing and annotation.</title>
        <authorList>
            <consortium name="The Broad Institute Genomics Platform"/>
            <consortium name="The Broad Institute Genome Sequencing Center for Infectious Disease"/>
            <person name="Wu L."/>
            <person name="Ma J."/>
        </authorList>
    </citation>
    <scope>NUCLEOTIDE SEQUENCE [LARGE SCALE GENOMIC DNA]</scope>
    <source>
        <strain evidence="3">JCM 17190</strain>
    </source>
</reference>
<dbReference type="InterPro" id="IPR027417">
    <property type="entry name" value="P-loop_NTPase"/>
</dbReference>
<name>A0ABP7KDZ9_9RHOB</name>
<sequence length="311" mass="33134">MVAPSNVGKTALAVTLGAQVVQGLPVLDMPTRKGVVVHICGEGGDAVKDRIHAALKGATDAEDYLVIKDRFALGDPEQIAAFIQGLRTHLGAAGGPVSLIIVDTLIHAIGDMNENSSNEMALVVSGAQEIAEALDAHVLLVHHTGREEDRGGRGSSAIRSNVDSEFSVRKDDETQEVILTTTKQRNMENGMRFSYRLKKVLLGFDDENYERSTVVAELIDGSSRMANCSPTLNAHQIAILSVLRALNSGGVRPLPTTALKPLIAVAEWTSNADEKAQLAAFRNVLSGLETKGLVSKVKIGKEVAWSLPQAS</sequence>
<proteinExistence type="predicted"/>
<keyword evidence="3" id="KW-1185">Reference proteome</keyword>